<feature type="domain" description="AB hydrolase-1" evidence="3">
    <location>
        <begin position="86"/>
        <end position="330"/>
    </location>
</feature>
<dbReference type="RefSeq" id="WP_235176397.1">
    <property type="nucleotide sequence ID" value="NZ_JAKFFV010000002.1"/>
</dbReference>
<evidence type="ECO:0000256" key="2">
    <source>
        <dbReference type="ARBA" id="ARBA00022801"/>
    </source>
</evidence>
<proteinExistence type="inferred from homology"/>
<comment type="similarity">
    <text evidence="1">Belongs to the peptidase S33 family.</text>
</comment>
<dbReference type="InterPro" id="IPR050266">
    <property type="entry name" value="AB_hydrolase_sf"/>
</dbReference>
<dbReference type="InterPro" id="IPR002410">
    <property type="entry name" value="Peptidase_S33"/>
</dbReference>
<dbReference type="PANTHER" id="PTHR43798">
    <property type="entry name" value="MONOACYLGLYCEROL LIPASE"/>
    <property type="match status" value="1"/>
</dbReference>
<reference evidence="4" key="1">
    <citation type="submission" date="2022-01" db="EMBL/GenBank/DDBJ databases">
        <title>Novel species in genus Dyadobacter.</title>
        <authorList>
            <person name="Ma C."/>
        </authorList>
    </citation>
    <scope>NUCLEOTIDE SEQUENCE</scope>
    <source>
        <strain evidence="4">CY357</strain>
    </source>
</reference>
<dbReference type="AlphaFoldDB" id="A0A9X1QBF2"/>
<evidence type="ECO:0000313" key="4">
    <source>
        <dbReference type="EMBL" id="MCF2496744.1"/>
    </source>
</evidence>
<accession>A0A9X1QBF2</accession>
<sequence length="360" mass="40528">MNNSDLLLRNQRRNFKTSINSLMLFLAILIIGCTGTEQEANNLSDYFAADTTKVQAGGIKMIPVKTPVGVYNVWTKRIGNNPKIKVLLLAGGPGFPHDYLEVFESFFPKEGIEFYYYDELGSGNSDKPVDSTRFSIERAVDEVEQIRLALDLGKDNLYIFGHSWGGLLAMEYALKYQQHVKGLIVSNMCASGKEFNRYIQEVLVKQIPTSALDSINLLATKNDYANPRYIALVTEHFYARFVCRIAVSNWPEPFTRALGKSNQPYYLSMQGPSEFGIIGSLKTWDIGGRLAQIKVPALMIGARYDEIDPKHIKWMSTQVANGKFLYCATGSHLSMYDQQQFYMKGIIGFLKNGYVPNPSI</sequence>
<dbReference type="GO" id="GO:0016020">
    <property type="term" value="C:membrane"/>
    <property type="evidence" value="ECO:0007669"/>
    <property type="project" value="TreeGrafter"/>
</dbReference>
<evidence type="ECO:0000256" key="1">
    <source>
        <dbReference type="ARBA" id="ARBA00010088"/>
    </source>
</evidence>
<dbReference type="GO" id="GO:0008233">
    <property type="term" value="F:peptidase activity"/>
    <property type="evidence" value="ECO:0007669"/>
    <property type="project" value="InterPro"/>
</dbReference>
<dbReference type="PRINTS" id="PR00793">
    <property type="entry name" value="PROAMNOPTASE"/>
</dbReference>
<dbReference type="NCBIfam" id="TIGR01250">
    <property type="entry name" value="pro_imino_pep_2"/>
    <property type="match status" value="1"/>
</dbReference>
<evidence type="ECO:0000313" key="5">
    <source>
        <dbReference type="Proteomes" id="UP001139411"/>
    </source>
</evidence>
<gene>
    <name evidence="4" type="ORF">L0661_00395</name>
</gene>
<evidence type="ECO:0000259" key="3">
    <source>
        <dbReference type="Pfam" id="PF00561"/>
    </source>
</evidence>
<dbReference type="InterPro" id="IPR029058">
    <property type="entry name" value="AB_hydrolase_fold"/>
</dbReference>
<dbReference type="SUPFAM" id="SSF53474">
    <property type="entry name" value="alpha/beta-Hydrolases"/>
    <property type="match status" value="1"/>
</dbReference>
<organism evidence="4 5">
    <name type="scientific">Dyadobacter chenhuakuii</name>
    <dbReference type="NCBI Taxonomy" id="2909339"/>
    <lineage>
        <taxon>Bacteria</taxon>
        <taxon>Pseudomonadati</taxon>
        <taxon>Bacteroidota</taxon>
        <taxon>Cytophagia</taxon>
        <taxon>Cytophagales</taxon>
        <taxon>Spirosomataceae</taxon>
        <taxon>Dyadobacter</taxon>
    </lineage>
</organism>
<name>A0A9X1QBF2_9BACT</name>
<dbReference type="InterPro" id="IPR005945">
    <property type="entry name" value="Pro_imino_pep"/>
</dbReference>
<keyword evidence="2 4" id="KW-0378">Hydrolase</keyword>
<dbReference type="Pfam" id="PF00561">
    <property type="entry name" value="Abhydrolase_1"/>
    <property type="match status" value="1"/>
</dbReference>
<dbReference type="InterPro" id="IPR000073">
    <property type="entry name" value="AB_hydrolase_1"/>
</dbReference>
<dbReference type="Proteomes" id="UP001139411">
    <property type="component" value="Unassembled WGS sequence"/>
</dbReference>
<dbReference type="PANTHER" id="PTHR43798:SF33">
    <property type="entry name" value="HYDROLASE, PUTATIVE (AFU_ORTHOLOGUE AFUA_2G14860)-RELATED"/>
    <property type="match status" value="1"/>
</dbReference>
<dbReference type="GO" id="GO:0006508">
    <property type="term" value="P:proteolysis"/>
    <property type="evidence" value="ECO:0007669"/>
    <property type="project" value="InterPro"/>
</dbReference>
<dbReference type="Gene3D" id="3.40.50.1820">
    <property type="entry name" value="alpha/beta hydrolase"/>
    <property type="match status" value="1"/>
</dbReference>
<comment type="caution">
    <text evidence="4">The sequence shown here is derived from an EMBL/GenBank/DDBJ whole genome shotgun (WGS) entry which is preliminary data.</text>
</comment>
<protein>
    <submittedName>
        <fullName evidence="4">Proline iminopeptidase-family hydrolase</fullName>
    </submittedName>
</protein>
<dbReference type="EMBL" id="JAKFFV010000002">
    <property type="protein sequence ID" value="MCF2496744.1"/>
    <property type="molecule type" value="Genomic_DNA"/>
</dbReference>